<evidence type="ECO:0000259" key="6">
    <source>
        <dbReference type="PROSITE" id="PS51935"/>
    </source>
</evidence>
<dbReference type="Gene3D" id="3.90.1720.10">
    <property type="entry name" value="endopeptidase domain like (from Nostoc punctiforme)"/>
    <property type="match status" value="1"/>
</dbReference>
<protein>
    <submittedName>
        <fullName evidence="7">C40 family peptidase</fullName>
    </submittedName>
</protein>
<dbReference type="InterPro" id="IPR038765">
    <property type="entry name" value="Papain-like_cys_pep_sf"/>
</dbReference>
<keyword evidence="5" id="KW-0472">Membrane</keyword>
<dbReference type="InterPro" id="IPR000064">
    <property type="entry name" value="NLP_P60_dom"/>
</dbReference>
<reference evidence="7" key="2">
    <citation type="journal article" date="2024" name="Antonie Van Leeuwenhoek">
        <title>Roseihalotalea indica gen. nov., sp. nov., a halophilic Bacteroidetes from mesopelagic Southwest Indian Ocean with higher carbohydrate metabolic potential.</title>
        <authorList>
            <person name="Chen B."/>
            <person name="Zhang M."/>
            <person name="Lin D."/>
            <person name="Ye J."/>
            <person name="Tang K."/>
        </authorList>
    </citation>
    <scope>NUCLEOTIDE SEQUENCE</scope>
    <source>
        <strain evidence="7">TK19036</strain>
    </source>
</reference>
<gene>
    <name evidence="7" type="ORF">K4G66_23670</name>
</gene>
<name>A0AA49JC68_9BACT</name>
<evidence type="ECO:0000256" key="3">
    <source>
        <dbReference type="ARBA" id="ARBA00022801"/>
    </source>
</evidence>
<evidence type="ECO:0000256" key="1">
    <source>
        <dbReference type="ARBA" id="ARBA00007074"/>
    </source>
</evidence>
<dbReference type="SUPFAM" id="SSF54001">
    <property type="entry name" value="Cysteine proteinases"/>
    <property type="match status" value="1"/>
</dbReference>
<feature type="transmembrane region" description="Helical" evidence="5">
    <location>
        <begin position="7"/>
        <end position="34"/>
    </location>
</feature>
<keyword evidence="3" id="KW-0378">Hydrolase</keyword>
<sequence>MVNPKQLLLFYLLAALKRFELYLLLFCAIIVIAARQTPEKEVSQAEEVTVDPVVLSKTDSVLLFAESLLGVPYRFAGKKPSGFDCSGFTRYVYQQVGHPIAASARHQFLEGVSVTTAESQPGDLVFFTSRSKVNHVGIVSHREAGKTYFIHASTSRGVVTDCLDMPYFQKRLAGVRRVMPS</sequence>
<accession>A0AA49JC68</accession>
<dbReference type="Pfam" id="PF00877">
    <property type="entry name" value="NLPC_P60"/>
    <property type="match status" value="1"/>
</dbReference>
<dbReference type="EMBL" id="CP120682">
    <property type="protein sequence ID" value="WKN35378.1"/>
    <property type="molecule type" value="Genomic_DNA"/>
</dbReference>
<dbReference type="PANTHER" id="PTHR47053:SF1">
    <property type="entry name" value="MUREIN DD-ENDOPEPTIDASE MEPH-RELATED"/>
    <property type="match status" value="1"/>
</dbReference>
<dbReference type="GO" id="GO:0008234">
    <property type="term" value="F:cysteine-type peptidase activity"/>
    <property type="evidence" value="ECO:0007669"/>
    <property type="project" value="UniProtKB-KW"/>
</dbReference>
<evidence type="ECO:0000313" key="7">
    <source>
        <dbReference type="EMBL" id="WKN35378.1"/>
    </source>
</evidence>
<feature type="domain" description="NlpC/P60" evidence="6">
    <location>
        <begin position="55"/>
        <end position="179"/>
    </location>
</feature>
<comment type="similarity">
    <text evidence="1">Belongs to the peptidase C40 family.</text>
</comment>
<keyword evidence="4" id="KW-0788">Thiol protease</keyword>
<dbReference type="InterPro" id="IPR051202">
    <property type="entry name" value="Peptidase_C40"/>
</dbReference>
<evidence type="ECO:0000256" key="2">
    <source>
        <dbReference type="ARBA" id="ARBA00022670"/>
    </source>
</evidence>
<evidence type="ECO:0000256" key="5">
    <source>
        <dbReference type="SAM" id="Phobius"/>
    </source>
</evidence>
<proteinExistence type="inferred from homology"/>
<reference evidence="7" key="1">
    <citation type="journal article" date="2023" name="Comput. Struct. Biotechnol. J.">
        <title>Discovery of a novel marine Bacteroidetes with a rich repertoire of carbohydrate-active enzymes.</title>
        <authorList>
            <person name="Chen B."/>
            <person name="Liu G."/>
            <person name="Chen Q."/>
            <person name="Wang H."/>
            <person name="Liu L."/>
            <person name="Tang K."/>
        </authorList>
    </citation>
    <scope>NUCLEOTIDE SEQUENCE</scope>
    <source>
        <strain evidence="7">TK19036</strain>
    </source>
</reference>
<evidence type="ECO:0000256" key="4">
    <source>
        <dbReference type="ARBA" id="ARBA00022807"/>
    </source>
</evidence>
<organism evidence="7">
    <name type="scientific">Roseihalotalea indica</name>
    <dbReference type="NCBI Taxonomy" id="2867963"/>
    <lineage>
        <taxon>Bacteria</taxon>
        <taxon>Pseudomonadati</taxon>
        <taxon>Bacteroidota</taxon>
        <taxon>Cytophagia</taxon>
        <taxon>Cytophagales</taxon>
        <taxon>Catalimonadaceae</taxon>
        <taxon>Roseihalotalea</taxon>
    </lineage>
</organism>
<keyword evidence="5" id="KW-0812">Transmembrane</keyword>
<dbReference type="PANTHER" id="PTHR47053">
    <property type="entry name" value="MUREIN DD-ENDOPEPTIDASE MEPH-RELATED"/>
    <property type="match status" value="1"/>
</dbReference>
<dbReference type="PROSITE" id="PS51935">
    <property type="entry name" value="NLPC_P60"/>
    <property type="match status" value="1"/>
</dbReference>
<keyword evidence="5" id="KW-1133">Transmembrane helix</keyword>
<dbReference type="AlphaFoldDB" id="A0AA49JC68"/>
<dbReference type="GO" id="GO:0006508">
    <property type="term" value="P:proteolysis"/>
    <property type="evidence" value="ECO:0007669"/>
    <property type="project" value="UniProtKB-KW"/>
</dbReference>
<keyword evidence="2" id="KW-0645">Protease</keyword>